<evidence type="ECO:0000256" key="6">
    <source>
        <dbReference type="ARBA" id="ARBA00023136"/>
    </source>
</evidence>
<dbReference type="Proteomes" id="UP000436088">
    <property type="component" value="Unassembled WGS sequence"/>
</dbReference>
<keyword evidence="10" id="KW-1185">Reference proteome</keyword>
<gene>
    <name evidence="9" type="ORF">F3Y22_tig00110450pilonHSYRG00771</name>
</gene>
<feature type="transmembrane region" description="Helical" evidence="7">
    <location>
        <begin position="196"/>
        <end position="220"/>
    </location>
</feature>
<dbReference type="CDD" id="cd17361">
    <property type="entry name" value="MFS_STP"/>
    <property type="match status" value="1"/>
</dbReference>
<sequence>MAPAVVVSGSGENEEFEGRTTVYVIVCAIIAAFGGLMFGYDIGISASKVCSKAGRKLTMQIASNIFLLGVALTSAGVNLGMIIFGRIFLGFGIEFANQVVPLFLSEIAPARIRGAFTISFQLFITIGILIANLVNYFASNIHTYGWRISLAIAEKSRASRMSIDDEFDSIVHACEMARQVKDPFRKLIKPVSRSPLVIAICLQVFQQFTGINAIMFYAPVLFQTVGIGNDAALLSSVITGLVNVFSTMVSVYLVDRAGRRVLLLEACDQIFISQVIIGIILQRELKPTGDNLSKGEAILVVIMVCIFVMGFSGFAFAVSSNMFFTFAIAQAFLSMLCRMQARIFFFFAGWIIIMGVFT</sequence>
<feature type="transmembrane region" description="Helical" evidence="7">
    <location>
        <begin position="339"/>
        <end position="357"/>
    </location>
</feature>
<feature type="transmembrane region" description="Helical" evidence="7">
    <location>
        <begin position="20"/>
        <end position="44"/>
    </location>
</feature>
<evidence type="ECO:0000256" key="1">
    <source>
        <dbReference type="ARBA" id="ARBA00004141"/>
    </source>
</evidence>
<dbReference type="PANTHER" id="PTHR23500:SF472">
    <property type="entry name" value="SUGAR TRANSPORT PROTEIN 6"/>
    <property type="match status" value="1"/>
</dbReference>
<keyword evidence="4 7" id="KW-0812">Transmembrane</keyword>
<dbReference type="InterPro" id="IPR036259">
    <property type="entry name" value="MFS_trans_sf"/>
</dbReference>
<reference evidence="9" key="1">
    <citation type="submission" date="2019-09" db="EMBL/GenBank/DDBJ databases">
        <title>Draft genome information of white flower Hibiscus syriacus.</title>
        <authorList>
            <person name="Kim Y.-M."/>
        </authorList>
    </citation>
    <scope>NUCLEOTIDE SEQUENCE [LARGE SCALE GENOMIC DNA]</scope>
    <source>
        <strain evidence="9">YM2019G1</strain>
    </source>
</reference>
<proteinExistence type="inferred from homology"/>
<dbReference type="InterPro" id="IPR005828">
    <property type="entry name" value="MFS_sugar_transport-like"/>
</dbReference>
<organism evidence="9 10">
    <name type="scientific">Hibiscus syriacus</name>
    <name type="common">Rose of Sharon</name>
    <dbReference type="NCBI Taxonomy" id="106335"/>
    <lineage>
        <taxon>Eukaryota</taxon>
        <taxon>Viridiplantae</taxon>
        <taxon>Streptophyta</taxon>
        <taxon>Embryophyta</taxon>
        <taxon>Tracheophyta</taxon>
        <taxon>Spermatophyta</taxon>
        <taxon>Magnoliopsida</taxon>
        <taxon>eudicotyledons</taxon>
        <taxon>Gunneridae</taxon>
        <taxon>Pentapetalae</taxon>
        <taxon>rosids</taxon>
        <taxon>malvids</taxon>
        <taxon>Malvales</taxon>
        <taxon>Malvaceae</taxon>
        <taxon>Malvoideae</taxon>
        <taxon>Hibiscus</taxon>
    </lineage>
</organism>
<keyword evidence="3" id="KW-0813">Transport</keyword>
<evidence type="ECO:0000313" key="10">
    <source>
        <dbReference type="Proteomes" id="UP000436088"/>
    </source>
</evidence>
<keyword evidence="6 7" id="KW-0472">Membrane</keyword>
<protein>
    <recommendedName>
        <fullName evidence="8">Major facilitator superfamily (MFS) profile domain-containing protein</fullName>
    </recommendedName>
</protein>
<comment type="similarity">
    <text evidence="2">Belongs to the major facilitator superfamily. Sugar transporter (TC 2.A.1.1) family.</text>
</comment>
<dbReference type="InterPro" id="IPR005829">
    <property type="entry name" value="Sugar_transporter_CS"/>
</dbReference>
<dbReference type="AlphaFoldDB" id="A0A6A3AL20"/>
<dbReference type="EMBL" id="VEPZ02000992">
    <property type="protein sequence ID" value="KAE8704573.1"/>
    <property type="molecule type" value="Genomic_DNA"/>
</dbReference>
<dbReference type="GO" id="GO:0016020">
    <property type="term" value="C:membrane"/>
    <property type="evidence" value="ECO:0007669"/>
    <property type="project" value="UniProtKB-SubCell"/>
</dbReference>
<evidence type="ECO:0000256" key="5">
    <source>
        <dbReference type="ARBA" id="ARBA00022989"/>
    </source>
</evidence>
<evidence type="ECO:0000313" key="9">
    <source>
        <dbReference type="EMBL" id="KAE8704573.1"/>
    </source>
</evidence>
<comment type="subcellular location">
    <subcellularLocation>
        <location evidence="1">Membrane</location>
        <topology evidence="1">Multi-pass membrane protein</topology>
    </subcellularLocation>
</comment>
<feature type="transmembrane region" description="Helical" evidence="7">
    <location>
        <begin position="232"/>
        <end position="254"/>
    </location>
</feature>
<dbReference type="InterPro" id="IPR020846">
    <property type="entry name" value="MFS_dom"/>
</dbReference>
<evidence type="ECO:0000256" key="4">
    <source>
        <dbReference type="ARBA" id="ARBA00022692"/>
    </source>
</evidence>
<evidence type="ECO:0000256" key="7">
    <source>
        <dbReference type="SAM" id="Phobius"/>
    </source>
</evidence>
<accession>A0A6A3AL20</accession>
<keyword evidence="5 7" id="KW-1133">Transmembrane helix</keyword>
<feature type="transmembrane region" description="Helical" evidence="7">
    <location>
        <begin position="261"/>
        <end position="281"/>
    </location>
</feature>
<dbReference type="InterPro" id="IPR044778">
    <property type="entry name" value="MFS_STP/MST-like_plant"/>
</dbReference>
<dbReference type="SUPFAM" id="SSF103473">
    <property type="entry name" value="MFS general substrate transporter"/>
    <property type="match status" value="1"/>
</dbReference>
<evidence type="ECO:0000259" key="8">
    <source>
        <dbReference type="PROSITE" id="PS50850"/>
    </source>
</evidence>
<dbReference type="Gene3D" id="1.20.1250.20">
    <property type="entry name" value="MFS general substrate transporter like domains"/>
    <property type="match status" value="2"/>
</dbReference>
<name>A0A6A3AL20_HIBSY</name>
<feature type="transmembrane region" description="Helical" evidence="7">
    <location>
        <begin position="65"/>
        <end position="93"/>
    </location>
</feature>
<dbReference type="GO" id="GO:0015145">
    <property type="term" value="F:monosaccharide transmembrane transporter activity"/>
    <property type="evidence" value="ECO:0007669"/>
    <property type="project" value="InterPro"/>
</dbReference>
<evidence type="ECO:0000256" key="3">
    <source>
        <dbReference type="ARBA" id="ARBA00022448"/>
    </source>
</evidence>
<feature type="domain" description="Major facilitator superfamily (MFS) profile" evidence="8">
    <location>
        <begin position="1"/>
        <end position="358"/>
    </location>
</feature>
<feature type="transmembrane region" description="Helical" evidence="7">
    <location>
        <begin position="113"/>
        <end position="138"/>
    </location>
</feature>
<dbReference type="Pfam" id="PF00083">
    <property type="entry name" value="Sugar_tr"/>
    <property type="match status" value="2"/>
</dbReference>
<dbReference type="PROSITE" id="PS00216">
    <property type="entry name" value="SUGAR_TRANSPORT_1"/>
    <property type="match status" value="1"/>
</dbReference>
<dbReference type="PANTHER" id="PTHR23500">
    <property type="entry name" value="SOLUTE CARRIER FAMILY 2, FACILITATED GLUCOSE TRANSPORTER"/>
    <property type="match status" value="1"/>
</dbReference>
<dbReference type="InterPro" id="IPR045262">
    <property type="entry name" value="STP/PLT_plant"/>
</dbReference>
<feature type="transmembrane region" description="Helical" evidence="7">
    <location>
        <begin position="297"/>
        <end position="318"/>
    </location>
</feature>
<dbReference type="PROSITE" id="PS50850">
    <property type="entry name" value="MFS"/>
    <property type="match status" value="1"/>
</dbReference>
<comment type="caution">
    <text evidence="9">The sequence shown here is derived from an EMBL/GenBank/DDBJ whole genome shotgun (WGS) entry which is preliminary data.</text>
</comment>
<evidence type="ECO:0000256" key="2">
    <source>
        <dbReference type="ARBA" id="ARBA00010992"/>
    </source>
</evidence>